<dbReference type="InterPro" id="IPR011344">
    <property type="entry name" value="ssDNA-bd"/>
</dbReference>
<gene>
    <name evidence="4" type="ORF">EUA06_00290</name>
</gene>
<comment type="caution">
    <text evidence="4">The sequence shown here is derived from an EMBL/GenBank/DDBJ whole genome shotgun (WGS) entry which is preliminary data.</text>
</comment>
<dbReference type="Gene3D" id="2.40.50.140">
    <property type="entry name" value="Nucleic acid-binding proteins"/>
    <property type="match status" value="1"/>
</dbReference>
<dbReference type="Pfam" id="PF00436">
    <property type="entry name" value="SSB"/>
    <property type="match status" value="1"/>
</dbReference>
<evidence type="ECO:0000256" key="3">
    <source>
        <dbReference type="RuleBase" id="RU000524"/>
    </source>
</evidence>
<evidence type="ECO:0000313" key="5">
    <source>
        <dbReference type="Proteomes" id="UP000291838"/>
    </source>
</evidence>
<reference evidence="4 5" key="1">
    <citation type="submission" date="2019-01" db="EMBL/GenBank/DDBJ databases">
        <title>Novel species of Nocardioides.</title>
        <authorList>
            <person name="Liu Q."/>
            <person name="Xin Y.-H."/>
        </authorList>
    </citation>
    <scope>NUCLEOTIDE SEQUENCE [LARGE SCALE GENOMIC DNA]</scope>
    <source>
        <strain evidence="4 5">HLT3-15</strain>
    </source>
</reference>
<protein>
    <recommendedName>
        <fullName evidence="3">Single-stranded DNA-binding protein</fullName>
    </recommendedName>
</protein>
<dbReference type="OrthoDB" id="4427276at2"/>
<evidence type="ECO:0000313" key="4">
    <source>
        <dbReference type="EMBL" id="RYB96070.1"/>
    </source>
</evidence>
<dbReference type="PROSITE" id="PS50935">
    <property type="entry name" value="SSB"/>
    <property type="match status" value="1"/>
</dbReference>
<accession>A0A4Q2S2X2</accession>
<name>A0A4Q2S2X2_9ACTN</name>
<dbReference type="GO" id="GO:0003697">
    <property type="term" value="F:single-stranded DNA binding"/>
    <property type="evidence" value="ECO:0007669"/>
    <property type="project" value="InterPro"/>
</dbReference>
<organism evidence="4 5">
    <name type="scientific">Nocardioides glacieisoli</name>
    <dbReference type="NCBI Taxonomy" id="1168730"/>
    <lineage>
        <taxon>Bacteria</taxon>
        <taxon>Bacillati</taxon>
        <taxon>Actinomycetota</taxon>
        <taxon>Actinomycetes</taxon>
        <taxon>Propionibacteriales</taxon>
        <taxon>Nocardioidaceae</taxon>
        <taxon>Nocardioides</taxon>
    </lineage>
</organism>
<evidence type="ECO:0000256" key="2">
    <source>
        <dbReference type="PROSITE-ProRule" id="PRU00252"/>
    </source>
</evidence>
<dbReference type="CDD" id="cd04496">
    <property type="entry name" value="SSB_OBF"/>
    <property type="match status" value="1"/>
</dbReference>
<dbReference type="InterPro" id="IPR012340">
    <property type="entry name" value="NA-bd_OB-fold"/>
</dbReference>
<sequence length="157" mass="16879">MSVVVPSLEVIAADPPPPPRGDVPMYDTQITLAGWIGGEITLREVAAGRHVASFRMACTPTRYRDGEWVKGTTSWHTVKVWNRLARHVAASLHSGDPVVVHGRLVADVWDRDGKPQTSWEVVATSVGHDLAHGTTTFSKPEVAQVAAAEEAAEPQAA</sequence>
<evidence type="ECO:0000256" key="1">
    <source>
        <dbReference type="ARBA" id="ARBA00023125"/>
    </source>
</evidence>
<dbReference type="SUPFAM" id="SSF50249">
    <property type="entry name" value="Nucleic acid-binding proteins"/>
    <property type="match status" value="1"/>
</dbReference>
<dbReference type="PANTHER" id="PTHR10302:SF0">
    <property type="entry name" value="SINGLE-STRANDED DNA-BINDING PROTEIN, MITOCHONDRIAL"/>
    <property type="match status" value="1"/>
</dbReference>
<dbReference type="Proteomes" id="UP000291838">
    <property type="component" value="Unassembled WGS sequence"/>
</dbReference>
<dbReference type="AlphaFoldDB" id="A0A4Q2S2X2"/>
<dbReference type="EMBL" id="SDWS01000001">
    <property type="protein sequence ID" value="RYB96070.1"/>
    <property type="molecule type" value="Genomic_DNA"/>
</dbReference>
<dbReference type="GO" id="GO:0009295">
    <property type="term" value="C:nucleoid"/>
    <property type="evidence" value="ECO:0007669"/>
    <property type="project" value="TreeGrafter"/>
</dbReference>
<dbReference type="InterPro" id="IPR000424">
    <property type="entry name" value="Primosome_PriB/ssb"/>
</dbReference>
<keyword evidence="5" id="KW-1185">Reference proteome</keyword>
<dbReference type="GO" id="GO:0006260">
    <property type="term" value="P:DNA replication"/>
    <property type="evidence" value="ECO:0007669"/>
    <property type="project" value="InterPro"/>
</dbReference>
<keyword evidence="1 2" id="KW-0238">DNA-binding</keyword>
<proteinExistence type="predicted"/>
<dbReference type="NCBIfam" id="TIGR00621">
    <property type="entry name" value="ssb"/>
    <property type="match status" value="1"/>
</dbReference>
<dbReference type="PANTHER" id="PTHR10302">
    <property type="entry name" value="SINGLE-STRANDED DNA-BINDING PROTEIN"/>
    <property type="match status" value="1"/>
</dbReference>